<protein>
    <submittedName>
        <fullName evidence="1">Uncharacterized protein</fullName>
    </submittedName>
</protein>
<organism evidence="1 2">
    <name type="scientific">Mammaliicoccus stepanovicii</name>
    <dbReference type="NCBI Taxonomy" id="643214"/>
    <lineage>
        <taxon>Bacteria</taxon>
        <taxon>Bacillati</taxon>
        <taxon>Bacillota</taxon>
        <taxon>Bacilli</taxon>
        <taxon>Bacillales</taxon>
        <taxon>Staphylococcaceae</taxon>
        <taxon>Mammaliicoccus</taxon>
    </lineage>
</organism>
<keyword evidence="2" id="KW-1185">Reference proteome</keyword>
<dbReference type="PROSITE" id="PS51257">
    <property type="entry name" value="PROKAR_LIPOPROTEIN"/>
    <property type="match status" value="1"/>
</dbReference>
<proteinExistence type="predicted"/>
<dbReference type="EMBL" id="LT906462">
    <property type="protein sequence ID" value="SNV63755.1"/>
    <property type="molecule type" value="Genomic_DNA"/>
</dbReference>
<dbReference type="AlphaFoldDB" id="A0A239YXX2"/>
<dbReference type="KEGG" id="sste:SAMEA4384403_0971"/>
<reference evidence="1 2" key="1">
    <citation type="submission" date="2017-06" db="EMBL/GenBank/DDBJ databases">
        <authorList>
            <consortium name="Pathogen Informatics"/>
        </authorList>
    </citation>
    <scope>NUCLEOTIDE SEQUENCE [LARGE SCALE GENOMIC DNA]</scope>
    <source>
        <strain evidence="1 2">NCTC13839</strain>
    </source>
</reference>
<dbReference type="Proteomes" id="UP000242084">
    <property type="component" value="Chromosome 1"/>
</dbReference>
<evidence type="ECO:0000313" key="2">
    <source>
        <dbReference type="Proteomes" id="UP000242084"/>
    </source>
</evidence>
<evidence type="ECO:0000313" key="1">
    <source>
        <dbReference type="EMBL" id="SNV63755.1"/>
    </source>
</evidence>
<sequence>MQFFKKIIISFLLITLLPQAVSFACEPISVEAID</sequence>
<name>A0A239YXX2_9STAP</name>
<gene>
    <name evidence="1" type="ORF">SAMEA4384403_00971</name>
</gene>
<accession>A0A239YXX2</accession>